<evidence type="ECO:0000313" key="2">
    <source>
        <dbReference type="Proteomes" id="UP000625711"/>
    </source>
</evidence>
<reference evidence="1" key="1">
    <citation type="submission" date="2020-08" db="EMBL/GenBank/DDBJ databases">
        <title>Genome sequencing and assembly of the red palm weevil Rhynchophorus ferrugineus.</title>
        <authorList>
            <person name="Dias G.B."/>
            <person name="Bergman C.M."/>
            <person name="Manee M."/>
        </authorList>
    </citation>
    <scope>NUCLEOTIDE SEQUENCE</scope>
    <source>
        <strain evidence="1">AA-2017</strain>
        <tissue evidence="1">Whole larva</tissue>
    </source>
</reference>
<dbReference type="OrthoDB" id="6727910at2759"/>
<sequence>MKTRQSASAELQVLQPFLHDDSGNSCGSSVVSDFTGTSEDECALQVSDLDTESNDGRSEVLQKNRRKKRKRINCDEDKFPSPVFDEIKTFRLRLWAPVSIFASCVTDDDGAAACVNFIHGSGVIAARYRAKHVAQSPANLPSRKIRVIAKLAWPETEVCICLTRIDN</sequence>
<dbReference type="EMBL" id="JAACXV010014094">
    <property type="protein sequence ID" value="KAF7270435.1"/>
    <property type="molecule type" value="Genomic_DNA"/>
</dbReference>
<keyword evidence="2" id="KW-1185">Reference proteome</keyword>
<dbReference type="AlphaFoldDB" id="A0A834M8H7"/>
<accession>A0A834M8H7</accession>
<name>A0A834M8H7_RHYFE</name>
<comment type="caution">
    <text evidence="1">The sequence shown here is derived from an EMBL/GenBank/DDBJ whole genome shotgun (WGS) entry which is preliminary data.</text>
</comment>
<gene>
    <name evidence="1" type="ORF">GWI33_016585</name>
</gene>
<dbReference type="Proteomes" id="UP000625711">
    <property type="component" value="Unassembled WGS sequence"/>
</dbReference>
<organism evidence="1 2">
    <name type="scientific">Rhynchophorus ferrugineus</name>
    <name type="common">Red palm weevil</name>
    <name type="synonym">Curculio ferrugineus</name>
    <dbReference type="NCBI Taxonomy" id="354439"/>
    <lineage>
        <taxon>Eukaryota</taxon>
        <taxon>Metazoa</taxon>
        <taxon>Ecdysozoa</taxon>
        <taxon>Arthropoda</taxon>
        <taxon>Hexapoda</taxon>
        <taxon>Insecta</taxon>
        <taxon>Pterygota</taxon>
        <taxon>Neoptera</taxon>
        <taxon>Endopterygota</taxon>
        <taxon>Coleoptera</taxon>
        <taxon>Polyphaga</taxon>
        <taxon>Cucujiformia</taxon>
        <taxon>Curculionidae</taxon>
        <taxon>Dryophthorinae</taxon>
        <taxon>Rhynchophorus</taxon>
    </lineage>
</organism>
<proteinExistence type="predicted"/>
<evidence type="ECO:0000313" key="1">
    <source>
        <dbReference type="EMBL" id="KAF7270435.1"/>
    </source>
</evidence>
<protein>
    <submittedName>
        <fullName evidence="1">Uncharacterized protein</fullName>
    </submittedName>
</protein>